<feature type="coiled-coil region" evidence="19">
    <location>
        <begin position="337"/>
        <end position="411"/>
    </location>
</feature>
<keyword evidence="20" id="KW-1133">Transmembrane helix</keyword>
<dbReference type="GO" id="GO:0016020">
    <property type="term" value="C:membrane"/>
    <property type="evidence" value="ECO:0007669"/>
    <property type="project" value="InterPro"/>
</dbReference>
<dbReference type="GO" id="GO:0051539">
    <property type="term" value="F:4 iron, 4 sulfur cluster binding"/>
    <property type="evidence" value="ECO:0007669"/>
    <property type="project" value="UniProtKB-KW"/>
</dbReference>
<dbReference type="Gene3D" id="1.25.40.10">
    <property type="entry name" value="Tetratricopeptide repeat domain"/>
    <property type="match status" value="1"/>
</dbReference>
<keyword evidence="20" id="KW-0812">Transmembrane</keyword>
<dbReference type="EC" id="2.7.13.3" evidence="4"/>
<evidence type="ECO:0000256" key="2">
    <source>
        <dbReference type="ARBA" id="ARBA00001966"/>
    </source>
</evidence>
<dbReference type="OrthoDB" id="9760839at2"/>
<accession>A0A7L4ZHW8</accession>
<name>A0A7L4ZHW8_9FLAO</name>
<dbReference type="Gene3D" id="3.30.565.10">
    <property type="entry name" value="Histidine kinase-like ATPase, C-terminal domain"/>
    <property type="match status" value="1"/>
</dbReference>
<evidence type="ECO:0000256" key="11">
    <source>
        <dbReference type="ARBA" id="ARBA00022741"/>
    </source>
</evidence>
<keyword evidence="6" id="KW-0004">4Fe-4S</keyword>
<gene>
    <name evidence="22" type="primary">degS_1</name>
    <name evidence="22" type="ORF">IMCC3317_15540</name>
</gene>
<organism evidence="22 23">
    <name type="scientific">Kordia antarctica</name>
    <dbReference type="NCBI Taxonomy" id="1218801"/>
    <lineage>
        <taxon>Bacteria</taxon>
        <taxon>Pseudomonadati</taxon>
        <taxon>Bacteroidota</taxon>
        <taxon>Flavobacteriia</taxon>
        <taxon>Flavobacteriales</taxon>
        <taxon>Flavobacteriaceae</taxon>
        <taxon>Kordia</taxon>
    </lineage>
</organism>
<keyword evidence="11" id="KW-0547">Nucleotide-binding</keyword>
<comment type="catalytic activity">
    <reaction evidence="1">
        <text>ATP + protein L-histidine = ADP + protein N-phospho-L-histidine.</text>
        <dbReference type="EC" id="2.7.13.3"/>
    </reaction>
</comment>
<keyword evidence="19" id="KW-0175">Coiled coil</keyword>
<dbReference type="PANTHER" id="PTHR24421">
    <property type="entry name" value="NITRATE/NITRITE SENSOR PROTEIN NARX-RELATED"/>
    <property type="match status" value="1"/>
</dbReference>
<dbReference type="Pfam" id="PF07730">
    <property type="entry name" value="HisKA_3"/>
    <property type="match status" value="1"/>
</dbReference>
<evidence type="ECO:0000256" key="3">
    <source>
        <dbReference type="ARBA" id="ARBA00004496"/>
    </source>
</evidence>
<dbReference type="InterPro" id="IPR005467">
    <property type="entry name" value="His_kinase_dom"/>
</dbReference>
<keyword evidence="10" id="KW-0479">Metal-binding</keyword>
<evidence type="ECO:0000259" key="21">
    <source>
        <dbReference type="PROSITE" id="PS50109"/>
    </source>
</evidence>
<dbReference type="GO" id="GO:0005737">
    <property type="term" value="C:cytoplasm"/>
    <property type="evidence" value="ECO:0007669"/>
    <property type="project" value="UniProtKB-SubCell"/>
</dbReference>
<evidence type="ECO:0000256" key="10">
    <source>
        <dbReference type="ARBA" id="ARBA00022723"/>
    </source>
</evidence>
<dbReference type="SUPFAM" id="SSF55874">
    <property type="entry name" value="ATPase domain of HSP90 chaperone/DNA topoisomerase II/histidine kinase"/>
    <property type="match status" value="1"/>
</dbReference>
<keyword evidence="15" id="KW-0902">Two-component regulatory system</keyword>
<dbReference type="PRINTS" id="PR00344">
    <property type="entry name" value="BCTRLSENSOR"/>
</dbReference>
<dbReference type="InterPro" id="IPR050482">
    <property type="entry name" value="Sensor_HK_TwoCompSys"/>
</dbReference>
<comment type="subcellular location">
    <subcellularLocation>
        <location evidence="3">Cytoplasm</location>
    </subcellularLocation>
</comment>
<dbReference type="GO" id="GO:0000155">
    <property type="term" value="F:phosphorelay sensor kinase activity"/>
    <property type="evidence" value="ECO:0007669"/>
    <property type="project" value="InterPro"/>
</dbReference>
<evidence type="ECO:0000256" key="13">
    <source>
        <dbReference type="ARBA" id="ARBA00022840"/>
    </source>
</evidence>
<keyword evidence="23" id="KW-1185">Reference proteome</keyword>
<feature type="transmembrane region" description="Helical" evidence="20">
    <location>
        <begin position="372"/>
        <end position="391"/>
    </location>
</feature>
<dbReference type="CDD" id="cd16917">
    <property type="entry name" value="HATPase_UhpB-NarQ-NarX-like"/>
    <property type="match status" value="1"/>
</dbReference>
<dbReference type="Gene3D" id="1.20.5.1930">
    <property type="match status" value="1"/>
</dbReference>
<evidence type="ECO:0000256" key="19">
    <source>
        <dbReference type="SAM" id="Coils"/>
    </source>
</evidence>
<sequence>MILKKKLFLIVLISSNIFCYSQNNALDKNVETYILNIKNHHFSEAELNLKNFNSSSVTKKVLEWQYQFMKNGITKPFFIKDTLNLIPQVKAYAYINKADYLLNTSKDNDQLAFELYTKSLLLSKSINDTILMCESLKKILFYIYKNRKAEKALYEEYLKYYKENIYDVTEQVYYNFHQYNYEAIHSKTDRVYQLKNTLKQSTSISDHFIQGKLNQLIGIHYNYFLENKDSAFLYYIKAEDKFKMSRFQHYKNEIPGIYTNIGLLNQDFGDYIKALSYFKKADTMKIPTYRLLEKVKLNDLIAENFESRKMHDSANYYLKRKIKYLDSLNEYEKAIAISEINEKYKNAELRAENIEQKARNIKTEAEKKQKDSLLLISLSILTLVIISAYLIQKNTRKKQLLAEQAKDLEAQKVENLLQEQELASIDAMIEGQEKERKRIAEDLHDDLGALMATVKLHFDNIETAQNEDAVQKTSSLLDEAYEKIRTLAHAKNAGVIANQGLLVAVTNMSSKITDSNRLDIEVIAHGLEDRLENSLELSLFRMIQELIANIIKHAEATNATIQLTQHEKNLNIIVEDNGKGFEHSKIKEVGIGLETIKKRIAHLNGKLSIDSTLGKGTTILVDVPLT</sequence>
<feature type="domain" description="Histidine kinase" evidence="21">
    <location>
        <begin position="438"/>
        <end position="626"/>
    </location>
</feature>
<evidence type="ECO:0000256" key="5">
    <source>
        <dbReference type="ARBA" id="ARBA00017322"/>
    </source>
</evidence>
<dbReference type="RefSeq" id="WP_160128921.1">
    <property type="nucleotide sequence ID" value="NZ_CP019288.1"/>
</dbReference>
<evidence type="ECO:0000256" key="20">
    <source>
        <dbReference type="SAM" id="Phobius"/>
    </source>
</evidence>
<evidence type="ECO:0000256" key="14">
    <source>
        <dbReference type="ARBA" id="ARBA00023004"/>
    </source>
</evidence>
<evidence type="ECO:0000256" key="6">
    <source>
        <dbReference type="ARBA" id="ARBA00022485"/>
    </source>
</evidence>
<dbReference type="Proteomes" id="UP000464657">
    <property type="component" value="Chromosome"/>
</dbReference>
<dbReference type="SMART" id="SM00387">
    <property type="entry name" value="HATPase_c"/>
    <property type="match status" value="1"/>
</dbReference>
<evidence type="ECO:0000313" key="23">
    <source>
        <dbReference type="Proteomes" id="UP000464657"/>
    </source>
</evidence>
<evidence type="ECO:0000256" key="4">
    <source>
        <dbReference type="ARBA" id="ARBA00012438"/>
    </source>
</evidence>
<dbReference type="InterPro" id="IPR003594">
    <property type="entry name" value="HATPase_dom"/>
</dbReference>
<keyword evidence="8" id="KW-0597">Phosphoprotein</keyword>
<dbReference type="GO" id="GO:0046872">
    <property type="term" value="F:metal ion binding"/>
    <property type="evidence" value="ECO:0007669"/>
    <property type="project" value="UniProtKB-KW"/>
</dbReference>
<evidence type="ECO:0000256" key="7">
    <source>
        <dbReference type="ARBA" id="ARBA00022490"/>
    </source>
</evidence>
<evidence type="ECO:0000256" key="17">
    <source>
        <dbReference type="ARBA" id="ARBA00024827"/>
    </source>
</evidence>
<dbReference type="AlphaFoldDB" id="A0A7L4ZHW8"/>
<reference evidence="22 23" key="1">
    <citation type="journal article" date="2013" name="Int. J. Syst. Evol. Microbiol.">
        <title>Kordia antarctica sp. nov., isolated from Antarctic seawater.</title>
        <authorList>
            <person name="Baek K."/>
            <person name="Choi A."/>
            <person name="Kang I."/>
            <person name="Lee K."/>
            <person name="Cho J.C."/>
        </authorList>
    </citation>
    <scope>NUCLEOTIDE SEQUENCE [LARGE SCALE GENOMIC DNA]</scope>
    <source>
        <strain evidence="22 23">IMCC3317</strain>
    </source>
</reference>
<keyword evidence="14" id="KW-0408">Iron</keyword>
<comment type="function">
    <text evidence="17">Member of the two-component regulatory system NreB/NreC involved in the control of dissimilatory nitrate/nitrite reduction in response to oxygen. NreB functions as a direct oxygen sensor histidine kinase which is autophosphorylated, in the absence of oxygen, probably at the conserved histidine residue, and transfers its phosphate group probably to a conserved aspartate residue of NreC. NreB/NreC activates the expression of the nitrate (narGHJI) and nitrite (nir) reductase operons, as well as the putative nitrate transporter gene narT.</text>
</comment>
<comment type="cofactor">
    <cofactor evidence="2">
        <name>[4Fe-4S] cluster</name>
        <dbReference type="ChEBI" id="CHEBI:49883"/>
    </cofactor>
</comment>
<dbReference type="InterPro" id="IPR011990">
    <property type="entry name" value="TPR-like_helical_dom_sf"/>
</dbReference>
<keyword evidence="7" id="KW-0963">Cytoplasm</keyword>
<keyword evidence="16" id="KW-0411">Iron-sulfur</keyword>
<evidence type="ECO:0000313" key="22">
    <source>
        <dbReference type="EMBL" id="QHI36195.1"/>
    </source>
</evidence>
<evidence type="ECO:0000256" key="18">
    <source>
        <dbReference type="ARBA" id="ARBA00030800"/>
    </source>
</evidence>
<dbReference type="GO" id="GO:0005524">
    <property type="term" value="F:ATP binding"/>
    <property type="evidence" value="ECO:0007669"/>
    <property type="project" value="UniProtKB-KW"/>
</dbReference>
<dbReference type="InterPro" id="IPR004358">
    <property type="entry name" value="Sig_transdc_His_kin-like_C"/>
</dbReference>
<evidence type="ECO:0000256" key="9">
    <source>
        <dbReference type="ARBA" id="ARBA00022679"/>
    </source>
</evidence>
<evidence type="ECO:0000256" key="8">
    <source>
        <dbReference type="ARBA" id="ARBA00022553"/>
    </source>
</evidence>
<keyword evidence="12 22" id="KW-0418">Kinase</keyword>
<dbReference type="InterPro" id="IPR036890">
    <property type="entry name" value="HATPase_C_sf"/>
</dbReference>
<dbReference type="GO" id="GO:0046983">
    <property type="term" value="F:protein dimerization activity"/>
    <property type="evidence" value="ECO:0007669"/>
    <property type="project" value="InterPro"/>
</dbReference>
<dbReference type="PANTHER" id="PTHR24421:SF10">
    <property type="entry name" value="NITRATE_NITRITE SENSOR PROTEIN NARQ"/>
    <property type="match status" value="1"/>
</dbReference>
<evidence type="ECO:0000256" key="16">
    <source>
        <dbReference type="ARBA" id="ARBA00023014"/>
    </source>
</evidence>
<evidence type="ECO:0000256" key="15">
    <source>
        <dbReference type="ARBA" id="ARBA00023012"/>
    </source>
</evidence>
<evidence type="ECO:0000256" key="1">
    <source>
        <dbReference type="ARBA" id="ARBA00000085"/>
    </source>
</evidence>
<protein>
    <recommendedName>
        <fullName evidence="5">Oxygen sensor histidine kinase NreB</fullName>
        <ecNumber evidence="4">2.7.13.3</ecNumber>
    </recommendedName>
    <alternativeName>
        <fullName evidence="18">Nitrogen regulation protein B</fullName>
    </alternativeName>
</protein>
<proteinExistence type="predicted"/>
<evidence type="ECO:0000256" key="12">
    <source>
        <dbReference type="ARBA" id="ARBA00022777"/>
    </source>
</evidence>
<keyword evidence="13" id="KW-0067">ATP-binding</keyword>
<keyword evidence="9 22" id="KW-0808">Transferase</keyword>
<dbReference type="EMBL" id="CP019288">
    <property type="protein sequence ID" value="QHI36195.1"/>
    <property type="molecule type" value="Genomic_DNA"/>
</dbReference>
<dbReference type="PROSITE" id="PS50109">
    <property type="entry name" value="HIS_KIN"/>
    <property type="match status" value="1"/>
</dbReference>
<dbReference type="KEGG" id="kan:IMCC3317_15540"/>
<dbReference type="InterPro" id="IPR011712">
    <property type="entry name" value="Sig_transdc_His_kin_sub3_dim/P"/>
</dbReference>
<keyword evidence="20" id="KW-0472">Membrane</keyword>
<dbReference type="Pfam" id="PF02518">
    <property type="entry name" value="HATPase_c"/>
    <property type="match status" value="1"/>
</dbReference>